<keyword evidence="8" id="KW-0966">Cell projection</keyword>
<accession>B9L650</accession>
<dbReference type="Gene3D" id="2.60.98.20">
    <property type="entry name" value="Flagellar hook protein FlgE"/>
    <property type="match status" value="1"/>
</dbReference>
<dbReference type="InterPro" id="IPR020013">
    <property type="entry name" value="Flagellar_FlgE/F/G"/>
</dbReference>
<dbReference type="InterPro" id="IPR010930">
    <property type="entry name" value="Flg_bb/hook_C_dom"/>
</dbReference>
<evidence type="ECO:0000313" key="9">
    <source>
        <dbReference type="Proteomes" id="UP000000448"/>
    </source>
</evidence>
<feature type="domain" description="Flagellar basal body rod protein N-terminal" evidence="5">
    <location>
        <begin position="5"/>
        <end position="35"/>
    </location>
</feature>
<dbReference type="PANTHER" id="PTHR30435">
    <property type="entry name" value="FLAGELLAR PROTEIN"/>
    <property type="match status" value="1"/>
</dbReference>
<dbReference type="PANTHER" id="PTHR30435:SF19">
    <property type="entry name" value="FLAGELLAR BASAL-BODY ROD PROTEIN FLGG"/>
    <property type="match status" value="1"/>
</dbReference>
<keyword evidence="9" id="KW-1185">Reference proteome</keyword>
<dbReference type="InterPro" id="IPR037058">
    <property type="entry name" value="Falgellar_hook_FlgE_sf"/>
</dbReference>
<evidence type="ECO:0000313" key="8">
    <source>
        <dbReference type="EMBL" id="ACM93591.1"/>
    </source>
</evidence>
<comment type="similarity">
    <text evidence="2 4">Belongs to the flagella basal body rod proteins family.</text>
</comment>
<evidence type="ECO:0000256" key="2">
    <source>
        <dbReference type="ARBA" id="ARBA00009677"/>
    </source>
</evidence>
<feature type="domain" description="Flagellar basal-body/hook protein C-terminal" evidence="6">
    <location>
        <begin position="596"/>
        <end position="639"/>
    </location>
</feature>
<evidence type="ECO:0000259" key="5">
    <source>
        <dbReference type="Pfam" id="PF00460"/>
    </source>
</evidence>
<gene>
    <name evidence="8" type="ordered locus">NAMH_1446</name>
</gene>
<evidence type="ECO:0000259" key="6">
    <source>
        <dbReference type="Pfam" id="PF06429"/>
    </source>
</evidence>
<dbReference type="InterPro" id="IPR001444">
    <property type="entry name" value="Flag_bb_rod_N"/>
</dbReference>
<dbReference type="EMBL" id="CP001279">
    <property type="protein sequence ID" value="ACM93591.1"/>
    <property type="molecule type" value="Genomic_DNA"/>
</dbReference>
<keyword evidence="8" id="KW-0282">Flagellum</keyword>
<evidence type="ECO:0000256" key="1">
    <source>
        <dbReference type="ARBA" id="ARBA00004117"/>
    </source>
</evidence>
<reference evidence="8 9" key="1">
    <citation type="journal article" date="2009" name="PLoS Genet.">
        <title>Adaptations to submarine hydrothermal environments exemplified by the genome of Nautilia profundicola.</title>
        <authorList>
            <person name="Campbell B.J."/>
            <person name="Smith J.L."/>
            <person name="Hanson T.E."/>
            <person name="Klotz M.G."/>
            <person name="Stein L.Y."/>
            <person name="Lee C.K."/>
            <person name="Wu D."/>
            <person name="Robinson J.M."/>
            <person name="Khouri H.M."/>
            <person name="Eisen J.A."/>
            <person name="Cary S.C."/>
        </authorList>
    </citation>
    <scope>NUCLEOTIDE SEQUENCE [LARGE SCALE GENOMIC DNA]</scope>
    <source>
        <strain evidence="9">ATCC BAA-1463 / DSM 18972 / AmH</strain>
    </source>
</reference>
<evidence type="ECO:0000256" key="3">
    <source>
        <dbReference type="ARBA" id="ARBA00023143"/>
    </source>
</evidence>
<organism evidence="8 9">
    <name type="scientific">Nautilia profundicola (strain ATCC BAA-1463 / DSM 18972 / AmH)</name>
    <dbReference type="NCBI Taxonomy" id="598659"/>
    <lineage>
        <taxon>Bacteria</taxon>
        <taxon>Pseudomonadati</taxon>
        <taxon>Campylobacterota</taxon>
        <taxon>Epsilonproteobacteria</taxon>
        <taxon>Nautiliales</taxon>
        <taxon>Nautiliaceae</taxon>
        <taxon>Nautilia</taxon>
    </lineage>
</organism>
<dbReference type="OrthoDB" id="9804559at2"/>
<dbReference type="AlphaFoldDB" id="B9L650"/>
<name>B9L650_NAUPA</name>
<keyword evidence="3 4" id="KW-0975">Bacterial flagellum</keyword>
<dbReference type="KEGG" id="nam:NAMH_1446"/>
<dbReference type="SUPFAM" id="SSF117143">
    <property type="entry name" value="Flagellar hook protein flgE"/>
    <property type="match status" value="1"/>
</dbReference>
<dbReference type="HOGENOM" id="CLU_013687_2_4_7"/>
<dbReference type="NCBIfam" id="TIGR03506">
    <property type="entry name" value="FlgEFG_subfam"/>
    <property type="match status" value="2"/>
</dbReference>
<dbReference type="RefSeq" id="WP_015902643.1">
    <property type="nucleotide sequence ID" value="NC_012115.1"/>
</dbReference>
<dbReference type="GO" id="GO:0071978">
    <property type="term" value="P:bacterial-type flagellum-dependent swarming motility"/>
    <property type="evidence" value="ECO:0007669"/>
    <property type="project" value="TreeGrafter"/>
</dbReference>
<dbReference type="InterPro" id="IPR037925">
    <property type="entry name" value="FlgE/F/G-like"/>
</dbReference>
<feature type="domain" description="Flagellar hook protein FlgE/F/G-like D1" evidence="7">
    <location>
        <begin position="87"/>
        <end position="133"/>
    </location>
</feature>
<dbReference type="GO" id="GO:0009425">
    <property type="term" value="C:bacterial-type flagellum basal body"/>
    <property type="evidence" value="ECO:0007669"/>
    <property type="project" value="UniProtKB-SubCell"/>
</dbReference>
<dbReference type="STRING" id="598659.NAMH_1446"/>
<dbReference type="Pfam" id="PF00460">
    <property type="entry name" value="Flg_bb_rod"/>
    <property type="match status" value="1"/>
</dbReference>
<sequence>MTTSFYNGITGLKSFQYGIDIWGDNIANINTTGYKEQIPEFSTLFSETLNSDPVYSDIGMGSKLSSTAINLDQGSLINTDNPFDVSINGEGWLAVKRYNDTYYTRTGSFTRDAQGYLVDDNGDYLLVANANNLIQNADGSYSVNRSINTDNLISQNTQMSPISLPNNVILPAIATTEATLTSNLNDSDVITTTKPSTTESDFSALYSKDGADLKVRDGDSLVFGFGNPATYQNNIISTELCITDDEADGKDAVYNFTLNGINFNIDMPDGSTKEEIQHALKDAFDQAGIINEITDNGIKISDPNHIILTSENELLPNIAAAKLTYRSEPQNSYEFSTIQDFDNIIQNLANSAYPDATNVYLDDEGRISIDNNSFKTINAYTLNTENSNDLFMNNLGRLGNEIYAGTSAKSYDFLTNTQSFGGKIIEANGQKDTISVTFTKQKVLNNQIVWNGEVSILDPDSNEISTQNFEMTFDSDGHLLSPTQITISSPQNITLNFNMTSYAKTDLATSYSFTQNGVEEGFLKNYQIDQNGQIQALFSNGQMSVLGQIPVYHFQNDQGLESLGGNLFRETANSNKAILYTDQNGNYISGSSIISNTLEASNVDFSQAMTELIVTQKAYSSAAKTVTTSDQMIQRAIDMKKG</sequence>
<dbReference type="Pfam" id="PF06429">
    <property type="entry name" value="Flg_bbr_C"/>
    <property type="match status" value="1"/>
</dbReference>
<evidence type="ECO:0000259" key="7">
    <source>
        <dbReference type="Pfam" id="PF22692"/>
    </source>
</evidence>
<dbReference type="eggNOG" id="COG1749">
    <property type="taxonomic scope" value="Bacteria"/>
</dbReference>
<comment type="subcellular location">
    <subcellularLocation>
        <location evidence="1 4">Bacterial flagellum basal body</location>
    </subcellularLocation>
</comment>
<keyword evidence="8" id="KW-0969">Cilium</keyword>
<dbReference type="Proteomes" id="UP000000448">
    <property type="component" value="Chromosome"/>
</dbReference>
<dbReference type="Pfam" id="PF22692">
    <property type="entry name" value="LlgE_F_G_D1"/>
    <property type="match status" value="1"/>
</dbReference>
<proteinExistence type="inferred from homology"/>
<dbReference type="InterPro" id="IPR053967">
    <property type="entry name" value="LlgE_F_G-like_D1"/>
</dbReference>
<evidence type="ECO:0000256" key="4">
    <source>
        <dbReference type="RuleBase" id="RU362116"/>
    </source>
</evidence>
<protein>
    <submittedName>
        <fullName evidence="8">Flagellar basal body and hook protein</fullName>
    </submittedName>
</protein>